<proteinExistence type="inferred from homology"/>
<gene>
    <name evidence="3" type="ORF">INT44_004468</name>
</gene>
<dbReference type="Pfam" id="PF05071">
    <property type="entry name" value="NDUFA12"/>
    <property type="match status" value="1"/>
</dbReference>
<keyword evidence="4" id="KW-1185">Reference proteome</keyword>
<comment type="caution">
    <text evidence="3">The sequence shown here is derived from an EMBL/GenBank/DDBJ whole genome shotgun (WGS) entry which is preliminary data.</text>
</comment>
<name>A0A8H7QBG6_9FUNG</name>
<keyword evidence="2" id="KW-0813">Transport</keyword>
<evidence type="ECO:0000256" key="1">
    <source>
        <dbReference type="ARBA" id="ARBA00007355"/>
    </source>
</evidence>
<dbReference type="GO" id="GO:0005743">
    <property type="term" value="C:mitochondrial inner membrane"/>
    <property type="evidence" value="ECO:0007669"/>
    <property type="project" value="UniProtKB-SubCell"/>
</dbReference>
<dbReference type="EMBL" id="JAEPRA010000001">
    <property type="protein sequence ID" value="KAG2189326.1"/>
    <property type="molecule type" value="Genomic_DNA"/>
</dbReference>
<dbReference type="GO" id="GO:0006979">
    <property type="term" value="P:response to oxidative stress"/>
    <property type="evidence" value="ECO:0007669"/>
    <property type="project" value="TreeGrafter"/>
</dbReference>
<evidence type="ECO:0000313" key="3">
    <source>
        <dbReference type="EMBL" id="KAG2189326.1"/>
    </source>
</evidence>
<dbReference type="Proteomes" id="UP000612746">
    <property type="component" value="Unassembled WGS sequence"/>
</dbReference>
<dbReference type="AlphaFoldDB" id="A0A8H7QBG6"/>
<organism evidence="3 4">
    <name type="scientific">Umbelopsis vinacea</name>
    <dbReference type="NCBI Taxonomy" id="44442"/>
    <lineage>
        <taxon>Eukaryota</taxon>
        <taxon>Fungi</taxon>
        <taxon>Fungi incertae sedis</taxon>
        <taxon>Mucoromycota</taxon>
        <taxon>Mucoromycotina</taxon>
        <taxon>Umbelopsidomycetes</taxon>
        <taxon>Umbelopsidales</taxon>
        <taxon>Umbelopsidaceae</taxon>
        <taxon>Umbelopsis</taxon>
    </lineage>
</organism>
<keyword evidence="2" id="KW-0999">Mitochondrion inner membrane</keyword>
<keyword evidence="2" id="KW-0249">Electron transport</keyword>
<dbReference type="GO" id="GO:0045271">
    <property type="term" value="C:respiratory chain complex I"/>
    <property type="evidence" value="ECO:0007669"/>
    <property type="project" value="InterPro"/>
</dbReference>
<evidence type="ECO:0000256" key="2">
    <source>
        <dbReference type="RuleBase" id="RU363103"/>
    </source>
</evidence>
<dbReference type="PANTHER" id="PTHR12910:SF2">
    <property type="entry name" value="NADH DEHYDROGENASE [UBIQUINONE] 1 ALPHA SUBCOMPLEX SUBUNIT 12"/>
    <property type="match status" value="1"/>
</dbReference>
<evidence type="ECO:0000313" key="4">
    <source>
        <dbReference type="Proteomes" id="UP000612746"/>
    </source>
</evidence>
<sequence length="132" mass="15249">MSTLGRTLKNIMRAGPASAWKQLNTMGDTKFGALIGTDSVGNKYFENNDEIFGRERWVEYASNDPDPAQVTPDWHMWLTKFVQEPPTEMDIQPKKFWGEPTPNYTGTRNAYVPYNTVRPKYNAWEPEVKSRE</sequence>
<keyword evidence="2" id="KW-0472">Membrane</keyword>
<comment type="subcellular location">
    <subcellularLocation>
        <location evidence="2">Mitochondrion inner membrane</location>
        <topology evidence="2">Peripheral membrane protein</topology>
        <orientation evidence="2">Matrix side</orientation>
    </subcellularLocation>
</comment>
<comment type="similarity">
    <text evidence="1 2">Belongs to the complex I NDUFA12 subunit family.</text>
</comment>
<dbReference type="InterPro" id="IPR007763">
    <property type="entry name" value="NDUFA12"/>
</dbReference>
<comment type="function">
    <text evidence="2">Accessory subunit of the mitochondrial membrane respiratory chain NADH dehydrogenase (Complex I), that is believed not to be involved in catalysis. Complex I functions in the transfer of electrons from NADH to the respiratory chain. The immediate electron acceptor for the enzyme is believed to be ubiquinone.</text>
</comment>
<dbReference type="OrthoDB" id="274641at2759"/>
<accession>A0A8H7QBG6</accession>
<protein>
    <recommendedName>
        <fullName evidence="2">NADH dehydrogenase [ubiquinone] 1 alpha subcomplex subunit</fullName>
    </recommendedName>
</protein>
<keyword evidence="2" id="KW-0496">Mitochondrion</keyword>
<keyword evidence="2" id="KW-0679">Respiratory chain</keyword>
<dbReference type="PANTHER" id="PTHR12910">
    <property type="entry name" value="NADH-UBIQUINONE OXIDOREDUCTASE SUBUNIT B17.2"/>
    <property type="match status" value="1"/>
</dbReference>
<reference evidence="3" key="1">
    <citation type="submission" date="2020-12" db="EMBL/GenBank/DDBJ databases">
        <title>Metabolic potential, ecology and presence of endohyphal bacteria is reflected in genomic diversity of Mucoromycotina.</title>
        <authorList>
            <person name="Muszewska A."/>
            <person name="Okrasinska A."/>
            <person name="Steczkiewicz K."/>
            <person name="Drgas O."/>
            <person name="Orlowska M."/>
            <person name="Perlinska-Lenart U."/>
            <person name="Aleksandrzak-Piekarczyk T."/>
            <person name="Szatraj K."/>
            <person name="Zielenkiewicz U."/>
            <person name="Pilsyk S."/>
            <person name="Malc E."/>
            <person name="Mieczkowski P."/>
            <person name="Kruszewska J.S."/>
            <person name="Biernat P."/>
            <person name="Pawlowska J."/>
        </authorList>
    </citation>
    <scope>NUCLEOTIDE SEQUENCE</scope>
    <source>
        <strain evidence="3">WA0000051536</strain>
    </source>
</reference>